<evidence type="ECO:0000313" key="4">
    <source>
        <dbReference type="Proteomes" id="UP001250214"/>
    </source>
</evidence>
<reference evidence="4" key="1">
    <citation type="submission" date="2023-07" db="EMBL/GenBank/DDBJ databases">
        <title>Novel species in the genus Lipingzhangella isolated from Sambhar Salt Lake.</title>
        <authorList>
            <person name="Jiya N."/>
            <person name="Kajale S."/>
            <person name="Sharma A."/>
        </authorList>
    </citation>
    <scope>NUCLEOTIDE SEQUENCE [LARGE SCALE GENOMIC DNA]</scope>
    <source>
        <strain evidence="4">LS1_29</strain>
    </source>
</reference>
<dbReference type="RefSeq" id="WP_310910313.1">
    <property type="nucleotide sequence ID" value="NZ_JAVLVT010000001.1"/>
</dbReference>
<dbReference type="PANTHER" id="PTHR40265:SF1">
    <property type="entry name" value="GLYOXALASE-LIKE DOMAIN-CONTAINING PROTEIN"/>
    <property type="match status" value="1"/>
</dbReference>
<dbReference type="InterPro" id="IPR029068">
    <property type="entry name" value="Glyas_Bleomycin-R_OHBP_Dase"/>
</dbReference>
<dbReference type="SUPFAM" id="SSF54593">
    <property type="entry name" value="Glyoxalase/Bleomycin resistance protein/Dihydroxybiphenyl dioxygenase"/>
    <property type="match status" value="1"/>
</dbReference>
<dbReference type="Gene3D" id="3.10.180.10">
    <property type="entry name" value="2,3-Dihydroxybiphenyl 1,2-Dioxygenase, domain 1"/>
    <property type="match status" value="1"/>
</dbReference>
<proteinExistence type="predicted"/>
<comment type="caution">
    <text evidence="3">The sequence shown here is derived from an EMBL/GenBank/DDBJ whole genome shotgun (WGS) entry which is preliminary data.</text>
</comment>
<dbReference type="InterPro" id="IPR025870">
    <property type="entry name" value="Glyoxalase-like_dom"/>
</dbReference>
<dbReference type="PANTHER" id="PTHR40265">
    <property type="entry name" value="BLL2707 PROTEIN"/>
    <property type="match status" value="1"/>
</dbReference>
<evidence type="ECO:0000313" key="3">
    <source>
        <dbReference type="EMBL" id="MDS1268802.1"/>
    </source>
</evidence>
<gene>
    <name evidence="3" type="ORF">RIF23_00675</name>
</gene>
<evidence type="ECO:0000259" key="2">
    <source>
        <dbReference type="PROSITE" id="PS51819"/>
    </source>
</evidence>
<feature type="domain" description="VOC" evidence="2">
    <location>
        <begin position="23"/>
        <end position="163"/>
    </location>
</feature>
<sequence>MHSEQQRPDAVGDVAGGPSDPPALDHLVYAAPDGEAAVTDFAERTGVQPVPGGAHPGWGTRNWLVGLGPGTYLEIVGPDPDQEPPHGQRPFLVDTVPTPGVVHWCVRTPDIVSTVATARAAGYDPGPVREMSRRRPDGSLLQWSLTDPRSAQPGGLVPFLIDWGDTRHPSEDLEPQATVEHLHLSAPDPAPAQRALRALGISEQVDTGALGMTVTLRTPGGPVVLEPAERP</sequence>
<keyword evidence="4" id="KW-1185">Reference proteome</keyword>
<dbReference type="PROSITE" id="PS51819">
    <property type="entry name" value="VOC"/>
    <property type="match status" value="1"/>
</dbReference>
<dbReference type="InterPro" id="IPR037523">
    <property type="entry name" value="VOC_core"/>
</dbReference>
<accession>A0ABU2H1D6</accession>
<name>A0ABU2H1D6_9ACTN</name>
<dbReference type="Pfam" id="PF13468">
    <property type="entry name" value="Glyoxalase_3"/>
    <property type="match status" value="1"/>
</dbReference>
<dbReference type="EMBL" id="JAVLVT010000001">
    <property type="protein sequence ID" value="MDS1268802.1"/>
    <property type="molecule type" value="Genomic_DNA"/>
</dbReference>
<feature type="region of interest" description="Disordered" evidence="1">
    <location>
        <begin position="1"/>
        <end position="24"/>
    </location>
</feature>
<dbReference type="Proteomes" id="UP001250214">
    <property type="component" value="Unassembled WGS sequence"/>
</dbReference>
<protein>
    <submittedName>
        <fullName evidence="3">VOC family protein</fullName>
    </submittedName>
</protein>
<evidence type="ECO:0000256" key="1">
    <source>
        <dbReference type="SAM" id="MobiDB-lite"/>
    </source>
</evidence>
<organism evidence="3 4">
    <name type="scientific">Lipingzhangella rawalii</name>
    <dbReference type="NCBI Taxonomy" id="2055835"/>
    <lineage>
        <taxon>Bacteria</taxon>
        <taxon>Bacillati</taxon>
        <taxon>Actinomycetota</taxon>
        <taxon>Actinomycetes</taxon>
        <taxon>Streptosporangiales</taxon>
        <taxon>Nocardiopsidaceae</taxon>
        <taxon>Lipingzhangella</taxon>
    </lineage>
</organism>